<keyword evidence="3" id="KW-1185">Reference proteome</keyword>
<dbReference type="InterPro" id="IPR009348">
    <property type="entry name" value="NPR2-like"/>
</dbReference>
<reference evidence="2" key="1">
    <citation type="submission" date="2022-03" db="EMBL/GenBank/DDBJ databases">
        <authorList>
            <person name="Martin C."/>
        </authorList>
    </citation>
    <scope>NUCLEOTIDE SEQUENCE</scope>
</reference>
<dbReference type="OrthoDB" id="338854at2759"/>
<organism evidence="2 3">
    <name type="scientific">Owenia fusiformis</name>
    <name type="common">Polychaete worm</name>
    <dbReference type="NCBI Taxonomy" id="6347"/>
    <lineage>
        <taxon>Eukaryota</taxon>
        <taxon>Metazoa</taxon>
        <taxon>Spiralia</taxon>
        <taxon>Lophotrochozoa</taxon>
        <taxon>Annelida</taxon>
        <taxon>Polychaeta</taxon>
        <taxon>Sedentaria</taxon>
        <taxon>Canalipalpata</taxon>
        <taxon>Sabellida</taxon>
        <taxon>Oweniida</taxon>
        <taxon>Oweniidae</taxon>
        <taxon>Owenia</taxon>
    </lineage>
</organism>
<proteinExistence type="inferred from homology"/>
<comment type="similarity">
    <text evidence="1">Belongs to the NPR2 family.</text>
</comment>
<accession>A0A8S4MY21</accession>
<dbReference type="GO" id="GO:0005774">
    <property type="term" value="C:vacuolar membrane"/>
    <property type="evidence" value="ECO:0007669"/>
    <property type="project" value="TreeGrafter"/>
</dbReference>
<dbReference type="GO" id="GO:0034198">
    <property type="term" value="P:cellular response to amino acid starvation"/>
    <property type="evidence" value="ECO:0007669"/>
    <property type="project" value="TreeGrafter"/>
</dbReference>
<dbReference type="Pfam" id="PF06218">
    <property type="entry name" value="NPR2"/>
    <property type="match status" value="1"/>
</dbReference>
<dbReference type="PANTHER" id="PTHR12991:SF10">
    <property type="entry name" value="GATOR COMPLEX PROTEIN NPRL2"/>
    <property type="match status" value="1"/>
</dbReference>
<dbReference type="Proteomes" id="UP000749559">
    <property type="component" value="Unassembled WGS sequence"/>
</dbReference>
<dbReference type="AlphaFoldDB" id="A0A8S4MY21"/>
<name>A0A8S4MY21_OWEFU</name>
<feature type="non-terminal residue" evidence="2">
    <location>
        <position position="1"/>
    </location>
</feature>
<dbReference type="EMBL" id="CAIIXF020000001">
    <property type="protein sequence ID" value="CAH1773720.1"/>
    <property type="molecule type" value="Genomic_DNA"/>
</dbReference>
<gene>
    <name evidence="2" type="ORF">OFUS_LOCUS1283</name>
</gene>
<dbReference type="GO" id="GO:1904262">
    <property type="term" value="P:negative regulation of TORC1 signaling"/>
    <property type="evidence" value="ECO:0007669"/>
    <property type="project" value="TreeGrafter"/>
</dbReference>
<evidence type="ECO:0000313" key="3">
    <source>
        <dbReference type="Proteomes" id="UP000749559"/>
    </source>
</evidence>
<dbReference type="GO" id="GO:1990130">
    <property type="term" value="C:GATOR1 complex"/>
    <property type="evidence" value="ECO:0007669"/>
    <property type="project" value="TreeGrafter"/>
</dbReference>
<comment type="caution">
    <text evidence="2">The sequence shown here is derived from an EMBL/GenBank/DDBJ whole genome shotgun (WGS) entry which is preliminary data.</text>
</comment>
<evidence type="ECO:0000256" key="1">
    <source>
        <dbReference type="ARBA" id="ARBA00008433"/>
    </source>
</evidence>
<dbReference type="GO" id="GO:0005096">
    <property type="term" value="F:GTPase activator activity"/>
    <property type="evidence" value="ECO:0007669"/>
    <property type="project" value="TreeGrafter"/>
</dbReference>
<dbReference type="PANTHER" id="PTHR12991">
    <property type="entry name" value="NITROGEN PERMEASE REGULATOR 2/TUMOR SUPPRESSOR CANDIDATE 4"/>
    <property type="match status" value="1"/>
</dbReference>
<protein>
    <submittedName>
        <fullName evidence="2">Uncharacterized protein</fullName>
    </submittedName>
</protein>
<sequence length="116" mass="13613">VKQGSALPEFKDVFVLYCGLNPGITVRDLCARHNPHTLRVDERKLIQFGLIKGFIRRMHKYPIKLPHGAGSQRLRHLYKWFDGRHCYDEICCEEGMSYQELDDKIENDPSLIVLWK</sequence>
<evidence type="ECO:0000313" key="2">
    <source>
        <dbReference type="EMBL" id="CAH1773720.1"/>
    </source>
</evidence>
<dbReference type="GO" id="GO:0010508">
    <property type="term" value="P:positive regulation of autophagy"/>
    <property type="evidence" value="ECO:0007669"/>
    <property type="project" value="TreeGrafter"/>
</dbReference>